<protein>
    <submittedName>
        <fullName evidence="1">Uncharacterized protein</fullName>
    </submittedName>
</protein>
<dbReference type="Proteomes" id="UP000886501">
    <property type="component" value="Unassembled WGS sequence"/>
</dbReference>
<proteinExistence type="predicted"/>
<comment type="caution">
    <text evidence="1">The sequence shown here is derived from an EMBL/GenBank/DDBJ whole genome shotgun (WGS) entry which is preliminary data.</text>
</comment>
<gene>
    <name evidence="1" type="ORF">BDM02DRAFT_3112885</name>
</gene>
<reference evidence="1" key="2">
    <citation type="journal article" date="2020" name="Nat. Commun.">
        <title>Large-scale genome sequencing of mycorrhizal fungi provides insights into the early evolution of symbiotic traits.</title>
        <authorList>
            <person name="Miyauchi S."/>
            <person name="Kiss E."/>
            <person name="Kuo A."/>
            <person name="Drula E."/>
            <person name="Kohler A."/>
            <person name="Sanchez-Garcia M."/>
            <person name="Morin E."/>
            <person name="Andreopoulos B."/>
            <person name="Barry K.W."/>
            <person name="Bonito G."/>
            <person name="Buee M."/>
            <person name="Carver A."/>
            <person name="Chen C."/>
            <person name="Cichocki N."/>
            <person name="Clum A."/>
            <person name="Culley D."/>
            <person name="Crous P.W."/>
            <person name="Fauchery L."/>
            <person name="Girlanda M."/>
            <person name="Hayes R.D."/>
            <person name="Keri Z."/>
            <person name="LaButti K."/>
            <person name="Lipzen A."/>
            <person name="Lombard V."/>
            <person name="Magnuson J."/>
            <person name="Maillard F."/>
            <person name="Murat C."/>
            <person name="Nolan M."/>
            <person name="Ohm R.A."/>
            <person name="Pangilinan J."/>
            <person name="Pereira M.F."/>
            <person name="Perotto S."/>
            <person name="Peter M."/>
            <person name="Pfister S."/>
            <person name="Riley R."/>
            <person name="Sitrit Y."/>
            <person name="Stielow J.B."/>
            <person name="Szollosi G."/>
            <person name="Zifcakova L."/>
            <person name="Stursova M."/>
            <person name="Spatafora J.W."/>
            <person name="Tedersoo L."/>
            <person name="Vaario L.M."/>
            <person name="Yamada A."/>
            <person name="Yan M."/>
            <person name="Wang P."/>
            <person name="Xu J."/>
            <person name="Bruns T."/>
            <person name="Baldrian P."/>
            <person name="Vilgalys R."/>
            <person name="Dunand C."/>
            <person name="Henrissat B."/>
            <person name="Grigoriev I.V."/>
            <person name="Hibbett D."/>
            <person name="Nagy L.G."/>
            <person name="Martin F.M."/>
        </authorList>
    </citation>
    <scope>NUCLEOTIDE SEQUENCE</scope>
    <source>
        <strain evidence="1">P2</strain>
    </source>
</reference>
<sequence length="71" mass="7683">MEATNVAEKRAGIAPVKAAFGSVSALLATIRVRFLPSYDDVLPVHIYIGLDDQKSGLCGTRASVRRRLRSP</sequence>
<organism evidence="1 2">
    <name type="scientific">Thelephora ganbajun</name>
    <name type="common">Ganba fungus</name>
    <dbReference type="NCBI Taxonomy" id="370292"/>
    <lineage>
        <taxon>Eukaryota</taxon>
        <taxon>Fungi</taxon>
        <taxon>Dikarya</taxon>
        <taxon>Basidiomycota</taxon>
        <taxon>Agaricomycotina</taxon>
        <taxon>Agaricomycetes</taxon>
        <taxon>Thelephorales</taxon>
        <taxon>Thelephoraceae</taxon>
        <taxon>Thelephora</taxon>
    </lineage>
</organism>
<dbReference type="EMBL" id="MU117991">
    <property type="protein sequence ID" value="KAF9649901.1"/>
    <property type="molecule type" value="Genomic_DNA"/>
</dbReference>
<evidence type="ECO:0000313" key="1">
    <source>
        <dbReference type="EMBL" id="KAF9649901.1"/>
    </source>
</evidence>
<accession>A0ACB6ZKH7</accession>
<name>A0ACB6ZKH7_THEGA</name>
<keyword evidence="2" id="KW-1185">Reference proteome</keyword>
<evidence type="ECO:0000313" key="2">
    <source>
        <dbReference type="Proteomes" id="UP000886501"/>
    </source>
</evidence>
<reference evidence="1" key="1">
    <citation type="submission" date="2019-10" db="EMBL/GenBank/DDBJ databases">
        <authorList>
            <consortium name="DOE Joint Genome Institute"/>
            <person name="Kuo A."/>
            <person name="Miyauchi S."/>
            <person name="Kiss E."/>
            <person name="Drula E."/>
            <person name="Kohler A."/>
            <person name="Sanchez-Garcia M."/>
            <person name="Andreopoulos B."/>
            <person name="Barry K.W."/>
            <person name="Bonito G."/>
            <person name="Buee M."/>
            <person name="Carver A."/>
            <person name="Chen C."/>
            <person name="Cichocki N."/>
            <person name="Clum A."/>
            <person name="Culley D."/>
            <person name="Crous P.W."/>
            <person name="Fauchery L."/>
            <person name="Girlanda M."/>
            <person name="Hayes R."/>
            <person name="Keri Z."/>
            <person name="Labutti K."/>
            <person name="Lipzen A."/>
            <person name="Lombard V."/>
            <person name="Magnuson J."/>
            <person name="Maillard F."/>
            <person name="Morin E."/>
            <person name="Murat C."/>
            <person name="Nolan M."/>
            <person name="Ohm R."/>
            <person name="Pangilinan J."/>
            <person name="Pereira M."/>
            <person name="Perotto S."/>
            <person name="Peter M."/>
            <person name="Riley R."/>
            <person name="Sitrit Y."/>
            <person name="Stielow B."/>
            <person name="Szollosi G."/>
            <person name="Zifcakova L."/>
            <person name="Stursova M."/>
            <person name="Spatafora J.W."/>
            <person name="Tedersoo L."/>
            <person name="Vaario L.-M."/>
            <person name="Yamada A."/>
            <person name="Yan M."/>
            <person name="Wang P."/>
            <person name="Xu J."/>
            <person name="Bruns T."/>
            <person name="Baldrian P."/>
            <person name="Vilgalys R."/>
            <person name="Henrissat B."/>
            <person name="Grigoriev I.V."/>
            <person name="Hibbett D."/>
            <person name="Nagy L.G."/>
            <person name="Martin F.M."/>
        </authorList>
    </citation>
    <scope>NUCLEOTIDE SEQUENCE</scope>
    <source>
        <strain evidence="1">P2</strain>
    </source>
</reference>